<name>A0A552M1I8_9CHRO</name>
<comment type="caution">
    <text evidence="1">The sequence shown here is derived from an EMBL/GenBank/DDBJ whole genome shotgun (WGS) entry which is preliminary data.</text>
</comment>
<sequence length="65" mass="7339">MIKEKLKRKKAVNLLGVSTRKLILPDYLGFAAKSFSVVAGCFREKVPEFFPRSLPDPLLFDGQKV</sequence>
<evidence type="ECO:0000313" key="1">
    <source>
        <dbReference type="EMBL" id="TRV26346.1"/>
    </source>
</evidence>
<dbReference type="AlphaFoldDB" id="A0A552M1I8"/>
<gene>
    <name evidence="1" type="ORF">EWV40_03090</name>
</gene>
<dbReference type="EMBL" id="SFAN01000025">
    <property type="protein sequence ID" value="TRV26346.1"/>
    <property type="molecule type" value="Genomic_DNA"/>
</dbReference>
<dbReference type="Proteomes" id="UP000320730">
    <property type="component" value="Unassembled WGS sequence"/>
</dbReference>
<accession>A0A552M1I8</accession>
<proteinExistence type="predicted"/>
<evidence type="ECO:0000313" key="2">
    <source>
        <dbReference type="Proteomes" id="UP000320730"/>
    </source>
</evidence>
<organism evidence="1 2">
    <name type="scientific">Microcystis flos-aquae Mf_WU_F_19750830_S460</name>
    <dbReference type="NCBI Taxonomy" id="2486237"/>
    <lineage>
        <taxon>Bacteria</taxon>
        <taxon>Bacillati</taxon>
        <taxon>Cyanobacteriota</taxon>
        <taxon>Cyanophyceae</taxon>
        <taxon>Oscillatoriophycideae</taxon>
        <taxon>Chroococcales</taxon>
        <taxon>Microcystaceae</taxon>
        <taxon>Microcystis</taxon>
    </lineage>
</organism>
<protein>
    <submittedName>
        <fullName evidence="1">Uncharacterized protein</fullName>
    </submittedName>
</protein>
<reference evidence="1 2" key="1">
    <citation type="submission" date="2019-01" db="EMBL/GenBank/DDBJ databases">
        <title>Coherence of Microcystis species and biogeography revealed through population genomics.</title>
        <authorList>
            <person name="Perez-Carrascal O.M."/>
            <person name="Terrat Y."/>
            <person name="Giani A."/>
            <person name="Fortin N."/>
            <person name="Tromas N."/>
            <person name="Shapiro B.J."/>
        </authorList>
    </citation>
    <scope>NUCLEOTIDE SEQUENCE [LARGE SCALE GENOMIC DNA]</scope>
    <source>
        <strain evidence="1">Mf_WU_F_19750830_S460</strain>
    </source>
</reference>